<dbReference type="SUPFAM" id="SSF52047">
    <property type="entry name" value="RNI-like"/>
    <property type="match status" value="1"/>
</dbReference>
<dbReference type="InterPro" id="IPR051261">
    <property type="entry name" value="NLR"/>
</dbReference>
<name>A0A7J8FYU3_MOLMO</name>
<dbReference type="Pfam" id="PF13516">
    <property type="entry name" value="LRR_6"/>
    <property type="match status" value="1"/>
</dbReference>
<evidence type="ECO:0000313" key="4">
    <source>
        <dbReference type="Proteomes" id="UP000550707"/>
    </source>
</evidence>
<dbReference type="PROSITE" id="PS51450">
    <property type="entry name" value="LRR"/>
    <property type="match status" value="1"/>
</dbReference>
<dbReference type="Proteomes" id="UP000550707">
    <property type="component" value="Unassembled WGS sequence"/>
</dbReference>
<dbReference type="InParanoid" id="A0A7J8FYU3"/>
<organism evidence="3 4">
    <name type="scientific">Molossus molossus</name>
    <name type="common">Pallas' mastiff bat</name>
    <name type="synonym">Vespertilio molossus</name>
    <dbReference type="NCBI Taxonomy" id="27622"/>
    <lineage>
        <taxon>Eukaryota</taxon>
        <taxon>Metazoa</taxon>
        <taxon>Chordata</taxon>
        <taxon>Craniata</taxon>
        <taxon>Vertebrata</taxon>
        <taxon>Euteleostomi</taxon>
        <taxon>Mammalia</taxon>
        <taxon>Eutheria</taxon>
        <taxon>Laurasiatheria</taxon>
        <taxon>Chiroptera</taxon>
        <taxon>Yangochiroptera</taxon>
        <taxon>Molossidae</taxon>
        <taxon>Molossus</taxon>
    </lineage>
</organism>
<protein>
    <submittedName>
        <fullName evidence="3">Uncharacterized protein</fullName>
    </submittedName>
</protein>
<keyword evidence="2" id="KW-0677">Repeat</keyword>
<sequence>MRPHRVVRLVDCGIAEGCCKDLNSALWDNPALTEPSLCSNELGDAGTHLVLQRLQPTCRIQELSLQNCCLREAGCGTLSSVLRSLPSLRELDLSYNQLGVAGLQLLSEGLLDPHCHTERSTAT</sequence>
<evidence type="ECO:0000256" key="1">
    <source>
        <dbReference type="ARBA" id="ARBA00022614"/>
    </source>
</evidence>
<comment type="caution">
    <text evidence="3">The sequence shown here is derived from an EMBL/GenBank/DDBJ whole genome shotgun (WGS) entry which is preliminary data.</text>
</comment>
<dbReference type="SMART" id="SM00368">
    <property type="entry name" value="LRR_RI"/>
    <property type="match status" value="3"/>
</dbReference>
<dbReference type="EMBL" id="JACASF010000010">
    <property type="protein sequence ID" value="KAF6452984.1"/>
    <property type="molecule type" value="Genomic_DNA"/>
</dbReference>
<accession>A0A7J8FYU3</accession>
<proteinExistence type="predicted"/>
<dbReference type="InterPro" id="IPR032675">
    <property type="entry name" value="LRR_dom_sf"/>
</dbReference>
<keyword evidence="4" id="KW-1185">Reference proteome</keyword>
<evidence type="ECO:0000256" key="2">
    <source>
        <dbReference type="ARBA" id="ARBA00022737"/>
    </source>
</evidence>
<dbReference type="Gene3D" id="3.80.10.10">
    <property type="entry name" value="Ribonuclease Inhibitor"/>
    <property type="match status" value="1"/>
</dbReference>
<reference evidence="3 4" key="1">
    <citation type="journal article" date="2020" name="Nature">
        <title>Six reference-quality genomes reveal evolution of bat adaptations.</title>
        <authorList>
            <person name="Jebb D."/>
            <person name="Huang Z."/>
            <person name="Pippel M."/>
            <person name="Hughes G.M."/>
            <person name="Lavrichenko K."/>
            <person name="Devanna P."/>
            <person name="Winkler S."/>
            <person name="Jermiin L.S."/>
            <person name="Skirmuntt E.C."/>
            <person name="Katzourakis A."/>
            <person name="Burkitt-Gray L."/>
            <person name="Ray D.A."/>
            <person name="Sullivan K.A.M."/>
            <person name="Roscito J.G."/>
            <person name="Kirilenko B.M."/>
            <person name="Davalos L.M."/>
            <person name="Corthals A.P."/>
            <person name="Power M.L."/>
            <person name="Jones G."/>
            <person name="Ransome R.D."/>
            <person name="Dechmann D.K.N."/>
            <person name="Locatelli A.G."/>
            <person name="Puechmaille S.J."/>
            <person name="Fedrigo O."/>
            <person name="Jarvis E.D."/>
            <person name="Hiller M."/>
            <person name="Vernes S.C."/>
            <person name="Myers E.W."/>
            <person name="Teeling E.C."/>
        </authorList>
    </citation>
    <scope>NUCLEOTIDE SEQUENCE [LARGE SCALE GENOMIC DNA]</scope>
    <source>
        <strain evidence="3">MMolMol1</strain>
        <tissue evidence="3">Muscle</tissue>
    </source>
</reference>
<keyword evidence="1" id="KW-0433">Leucine-rich repeat</keyword>
<gene>
    <name evidence="3" type="ORF">HJG59_008260</name>
</gene>
<evidence type="ECO:0000313" key="3">
    <source>
        <dbReference type="EMBL" id="KAF6452984.1"/>
    </source>
</evidence>
<dbReference type="InterPro" id="IPR001611">
    <property type="entry name" value="Leu-rich_rpt"/>
</dbReference>
<dbReference type="PANTHER" id="PTHR24106">
    <property type="entry name" value="NACHT, LRR AND CARD DOMAINS-CONTAINING"/>
    <property type="match status" value="1"/>
</dbReference>
<dbReference type="AlphaFoldDB" id="A0A7J8FYU3"/>